<dbReference type="Proteomes" id="UP000271098">
    <property type="component" value="Unassembled WGS sequence"/>
</dbReference>
<dbReference type="EMBL" id="UYRT01079552">
    <property type="protein sequence ID" value="VDN20937.1"/>
    <property type="molecule type" value="Genomic_DNA"/>
</dbReference>
<gene>
    <name evidence="1" type="ORF">GPUH_LOCUS12722</name>
</gene>
<proteinExistence type="predicted"/>
<keyword evidence="2" id="KW-1185">Reference proteome</keyword>
<evidence type="ECO:0000313" key="3">
    <source>
        <dbReference type="WBParaSite" id="GPUH_0001273601-mRNA-1"/>
    </source>
</evidence>
<protein>
    <submittedName>
        <fullName evidence="1 3">Uncharacterized protein</fullName>
    </submittedName>
</protein>
<evidence type="ECO:0000313" key="1">
    <source>
        <dbReference type="EMBL" id="VDN20937.1"/>
    </source>
</evidence>
<reference evidence="3" key="1">
    <citation type="submission" date="2016-06" db="UniProtKB">
        <authorList>
            <consortium name="WormBaseParasite"/>
        </authorList>
    </citation>
    <scope>IDENTIFICATION</scope>
</reference>
<accession>A0A183DVI1</accession>
<dbReference type="WBParaSite" id="GPUH_0001273601-mRNA-1">
    <property type="protein sequence ID" value="GPUH_0001273601-mRNA-1"/>
    <property type="gene ID" value="GPUH_0001273601"/>
</dbReference>
<dbReference type="AlphaFoldDB" id="A0A183DVI1"/>
<name>A0A183DVI1_9BILA</name>
<sequence>MHEYLGVAADIVVSAVRISSKDWLSKLTINRIRALALDESIIHNRMGRLERISWKDQIPNNAQISEPGSSRLNYTMILSNIHALKLLTLLIELTAALCYRHCYVSARNELGRHRRDHFAERRTTPLPSSLCSTHKI</sequence>
<evidence type="ECO:0000313" key="2">
    <source>
        <dbReference type="Proteomes" id="UP000271098"/>
    </source>
</evidence>
<organism evidence="3">
    <name type="scientific">Gongylonema pulchrum</name>
    <dbReference type="NCBI Taxonomy" id="637853"/>
    <lineage>
        <taxon>Eukaryota</taxon>
        <taxon>Metazoa</taxon>
        <taxon>Ecdysozoa</taxon>
        <taxon>Nematoda</taxon>
        <taxon>Chromadorea</taxon>
        <taxon>Rhabditida</taxon>
        <taxon>Spirurina</taxon>
        <taxon>Spiruromorpha</taxon>
        <taxon>Spiruroidea</taxon>
        <taxon>Gongylonematidae</taxon>
        <taxon>Gongylonema</taxon>
    </lineage>
</organism>
<reference evidence="1 2" key="2">
    <citation type="submission" date="2018-11" db="EMBL/GenBank/DDBJ databases">
        <authorList>
            <consortium name="Pathogen Informatics"/>
        </authorList>
    </citation>
    <scope>NUCLEOTIDE SEQUENCE [LARGE SCALE GENOMIC DNA]</scope>
</reference>